<organism evidence="2 3">
    <name type="scientific">Lacisediminihabitans profunda</name>
    <dbReference type="NCBI Taxonomy" id="2594790"/>
    <lineage>
        <taxon>Bacteria</taxon>
        <taxon>Bacillati</taxon>
        <taxon>Actinomycetota</taxon>
        <taxon>Actinomycetes</taxon>
        <taxon>Micrococcales</taxon>
        <taxon>Microbacteriaceae</taxon>
        <taxon>Lacisediminihabitans</taxon>
    </lineage>
</organism>
<proteinExistence type="predicted"/>
<dbReference type="GO" id="GO:0016787">
    <property type="term" value="F:hydrolase activity"/>
    <property type="evidence" value="ECO:0007669"/>
    <property type="project" value="UniProtKB-KW"/>
</dbReference>
<sequence length="279" mass="30263">MTDQELKQIDRANSTGLTPVVFVHGLWLLPSSWDEWRALFEENGFATIAPGWPDDPETVGEAREHPEVFARKSIGAVTSHYLEAIAKLNSKPAIVGHSFGGVIAQKLAGDGASRATVAIDPAPFQGVLPLPVSSLRSSSAVLANPANFDRAVTLTFEQFAYGWANALEEDEAREIYERYHVAAPGRPLFSAATANFNPWSDDKVDTTNPDRGPLLLISGADDHTVPWAIVNASYNRQKRSVGVTEIVSVPHRGHSLTIDSGWEEVAKIALDFVNEHTAG</sequence>
<dbReference type="EMBL" id="VRMG01000004">
    <property type="protein sequence ID" value="TXN32195.1"/>
    <property type="molecule type" value="Genomic_DNA"/>
</dbReference>
<reference evidence="2 3" key="1">
    <citation type="submission" date="2019-08" db="EMBL/GenBank/DDBJ databases">
        <title>Bacterial whole genome sequence for Glaciihabitans sp. CHu50b-6-2.</title>
        <authorList>
            <person name="Jin L."/>
        </authorList>
    </citation>
    <scope>NUCLEOTIDE SEQUENCE [LARGE SCALE GENOMIC DNA]</scope>
    <source>
        <strain evidence="2 3">CHu50b-6-2</strain>
    </source>
</reference>
<dbReference type="PANTHER" id="PTHR43194:SF2">
    <property type="entry name" value="PEROXISOMAL MEMBRANE PROTEIN LPX1"/>
    <property type="match status" value="1"/>
</dbReference>
<dbReference type="InterPro" id="IPR029058">
    <property type="entry name" value="AB_hydrolase_fold"/>
</dbReference>
<dbReference type="Gene3D" id="3.40.50.1820">
    <property type="entry name" value="alpha/beta hydrolase"/>
    <property type="match status" value="1"/>
</dbReference>
<evidence type="ECO:0000313" key="2">
    <source>
        <dbReference type="EMBL" id="TXN32195.1"/>
    </source>
</evidence>
<dbReference type="InterPro" id="IPR050228">
    <property type="entry name" value="Carboxylesterase_BioH"/>
</dbReference>
<protein>
    <submittedName>
        <fullName evidence="2">Alpha/beta hydrolase</fullName>
    </submittedName>
</protein>
<dbReference type="AlphaFoldDB" id="A0A5C8UWY7"/>
<dbReference type="SUPFAM" id="SSF53474">
    <property type="entry name" value="alpha/beta-Hydrolases"/>
    <property type="match status" value="1"/>
</dbReference>
<accession>A0A5C8UWY7</accession>
<dbReference type="Proteomes" id="UP000321379">
    <property type="component" value="Unassembled WGS sequence"/>
</dbReference>
<dbReference type="InterPro" id="IPR000073">
    <property type="entry name" value="AB_hydrolase_1"/>
</dbReference>
<dbReference type="PANTHER" id="PTHR43194">
    <property type="entry name" value="HYDROLASE ALPHA/BETA FOLD FAMILY"/>
    <property type="match status" value="1"/>
</dbReference>
<dbReference type="Pfam" id="PF12697">
    <property type="entry name" value="Abhydrolase_6"/>
    <property type="match status" value="1"/>
</dbReference>
<keyword evidence="2" id="KW-0378">Hydrolase</keyword>
<name>A0A5C8UWY7_9MICO</name>
<comment type="caution">
    <text evidence="2">The sequence shown here is derived from an EMBL/GenBank/DDBJ whole genome shotgun (WGS) entry which is preliminary data.</text>
</comment>
<feature type="domain" description="AB hydrolase-1" evidence="1">
    <location>
        <begin position="20"/>
        <end position="267"/>
    </location>
</feature>
<gene>
    <name evidence="2" type="ORF">FVP33_03005</name>
</gene>
<keyword evidence="3" id="KW-1185">Reference proteome</keyword>
<evidence type="ECO:0000259" key="1">
    <source>
        <dbReference type="Pfam" id="PF12697"/>
    </source>
</evidence>
<evidence type="ECO:0000313" key="3">
    <source>
        <dbReference type="Proteomes" id="UP000321379"/>
    </source>
</evidence>